<dbReference type="KEGG" id="cpm:G5S_0530"/>
<evidence type="ECO:0000313" key="3">
    <source>
        <dbReference type="Proteomes" id="UP000008305"/>
    </source>
</evidence>
<dbReference type="Proteomes" id="UP000008305">
    <property type="component" value="Chromosome"/>
</dbReference>
<keyword evidence="1" id="KW-0472">Membrane</keyword>
<dbReference type="AlphaFoldDB" id="A0AA34RD42"/>
<keyword evidence="1" id="KW-0812">Transmembrane</keyword>
<dbReference type="EMBL" id="CP002608">
    <property type="protein sequence ID" value="AEB41506.1"/>
    <property type="molecule type" value="Genomic_DNA"/>
</dbReference>
<protein>
    <submittedName>
        <fullName evidence="2">Uncharacterized protein</fullName>
    </submittedName>
</protein>
<organism evidence="2 3">
    <name type="scientific">Chlamydia pecorum (strain ATCC VR-628 / DSM 29919 / E58)</name>
    <name type="common">Chlamydophila pecorum</name>
    <dbReference type="NCBI Taxonomy" id="331635"/>
    <lineage>
        <taxon>Bacteria</taxon>
        <taxon>Pseudomonadati</taxon>
        <taxon>Chlamydiota</taxon>
        <taxon>Chlamydiia</taxon>
        <taxon>Chlamydiales</taxon>
        <taxon>Chlamydiaceae</taxon>
        <taxon>Chlamydia/Chlamydophila group</taxon>
        <taxon>Chlamydia</taxon>
    </lineage>
</organism>
<gene>
    <name evidence="2" type="ordered locus">G5S_0530</name>
</gene>
<reference evidence="2 3" key="1">
    <citation type="journal article" date="2011" name="J. Bacteriol.">
        <title>Genome sequence of the obligate intracellular animal pathogen Chlamydia pecorum E58.</title>
        <authorList>
            <person name="Mojica S."/>
            <person name="Huot Creasy H."/>
            <person name="Daugherty S."/>
            <person name="Read T.D."/>
            <person name="Kim T."/>
            <person name="Kaltenboeck B."/>
            <person name="Bavoil P."/>
            <person name="Myers G.S."/>
        </authorList>
    </citation>
    <scope>NUCLEOTIDE SEQUENCE [LARGE SCALE GENOMIC DNA]</scope>
    <source>
        <strain evidence="2 3">E58</strain>
    </source>
</reference>
<dbReference type="RefSeq" id="WP_013712584.1">
    <property type="nucleotide sequence ID" value="NC_015408.1"/>
</dbReference>
<keyword evidence="1" id="KW-1133">Transmembrane helix</keyword>
<accession>A0AA34RD42</accession>
<proteinExistence type="predicted"/>
<evidence type="ECO:0000313" key="2">
    <source>
        <dbReference type="EMBL" id="AEB41506.1"/>
    </source>
</evidence>
<keyword evidence="3" id="KW-1185">Reference proteome</keyword>
<feature type="transmembrane region" description="Helical" evidence="1">
    <location>
        <begin position="6"/>
        <end position="31"/>
    </location>
</feature>
<sequence length="113" mass="12965">MNSYLIGALVSCCVLLSSGMIVIFIMAIFCLHNVNKILKKVNRLTTLLNFEAKVLAPLFLGKKLFFRWWKKKCAPVHESEEEEEQSGWIRSLFQGAKWTAAALLLWSAFRNKD</sequence>
<evidence type="ECO:0000256" key="1">
    <source>
        <dbReference type="SAM" id="Phobius"/>
    </source>
</evidence>
<name>A0AA34RD42_CHLPE</name>
<dbReference type="GeneID" id="99718554"/>